<gene>
    <name evidence="2" type="ORF">RchiOBHm_Chr7g0199421</name>
</gene>
<protein>
    <recommendedName>
        <fullName evidence="4">DUF4378 domain-containing protein</fullName>
    </recommendedName>
</protein>
<reference evidence="2 3" key="1">
    <citation type="journal article" date="2018" name="Nat. Genet.">
        <title>The Rosa genome provides new insights in the design of modern roses.</title>
        <authorList>
            <person name="Bendahmane M."/>
        </authorList>
    </citation>
    <scope>NUCLEOTIDE SEQUENCE [LARGE SCALE GENOMIC DNA]</scope>
    <source>
        <strain evidence="3">cv. Old Blush</strain>
    </source>
</reference>
<dbReference type="STRING" id="74649.A0A2P6P7D4"/>
<dbReference type="PANTHER" id="PTHR33623">
    <property type="entry name" value="OS04G0572500 PROTEIN"/>
    <property type="match status" value="1"/>
</dbReference>
<comment type="caution">
    <text evidence="2">The sequence shown here is derived from an EMBL/GenBank/DDBJ whole genome shotgun (WGS) entry which is preliminary data.</text>
</comment>
<accession>A0A2P6P7D4</accession>
<feature type="region of interest" description="Disordered" evidence="1">
    <location>
        <begin position="65"/>
        <end position="106"/>
    </location>
</feature>
<evidence type="ECO:0000313" key="2">
    <source>
        <dbReference type="EMBL" id="PRQ17845.1"/>
    </source>
</evidence>
<evidence type="ECO:0008006" key="4">
    <source>
        <dbReference type="Google" id="ProtNLM"/>
    </source>
</evidence>
<dbReference type="OMA" id="ELDCESC"/>
<dbReference type="OrthoDB" id="668456at2759"/>
<dbReference type="AlphaFoldDB" id="A0A2P6P7D4"/>
<dbReference type="Proteomes" id="UP000238479">
    <property type="component" value="Chromosome 7"/>
</dbReference>
<evidence type="ECO:0000256" key="1">
    <source>
        <dbReference type="SAM" id="MobiDB-lite"/>
    </source>
</evidence>
<feature type="compositionally biased region" description="Low complexity" evidence="1">
    <location>
        <begin position="93"/>
        <end position="106"/>
    </location>
</feature>
<keyword evidence="3" id="KW-1185">Reference proteome</keyword>
<sequence length="484" mass="54743">MALVTPPCSEIQRPRKSAMIQKKPMMLKDYLMDDLSSCSSSGFKSFPRRQCCTTVRFLLEIDLKSSSRPQLPPPPPQSIHNHNNLKNQKPKQLLGRSRSRAASSNTLSALQRASGAVINAVRNLQFHTAKSSSSSSTSVQSSARKGGLVLLLPRSISLRLWRKSFRTKVEQEEKDIVKWRSFRELLQEQDKPSDQTTASTKSTDSKTNSNSWGESEFSLTSESSISNDVAEGKNSLPENKKVGGRVGVTAGEDFMETPTTTNSTSTCSPQNAEVWLNKEEEKEQLSPVSVLDCPFEDEDDESSSSSPFRYRLARMEGTQHKFMQKIRRFENLAQLEPIDLERRMAMSETDGDDRDNRTEEKAGELVKQLIIKTSSYALSNDLVVHMKADKLAVDLFRERSVENSKENVVMGEVLKVAEEWVNGESPMLSSWEVENGRKVYVNDMDNNFFGKWMKLDEQEKEVGLELEVEVWNYLLNEFLLDLVS</sequence>
<dbReference type="Gramene" id="PRQ17845">
    <property type="protein sequence ID" value="PRQ17845"/>
    <property type="gene ID" value="RchiOBHm_Chr7g0199421"/>
</dbReference>
<feature type="region of interest" description="Disordered" evidence="1">
    <location>
        <begin position="187"/>
        <end position="245"/>
    </location>
</feature>
<dbReference type="EMBL" id="PDCK01000045">
    <property type="protein sequence ID" value="PRQ17845.1"/>
    <property type="molecule type" value="Genomic_DNA"/>
</dbReference>
<name>A0A2P6P7D4_ROSCH</name>
<dbReference type="PANTHER" id="PTHR33623:SF4">
    <property type="entry name" value="DUF4378 DOMAIN-CONTAINING PROTEIN"/>
    <property type="match status" value="1"/>
</dbReference>
<organism evidence="2 3">
    <name type="scientific">Rosa chinensis</name>
    <name type="common">China rose</name>
    <dbReference type="NCBI Taxonomy" id="74649"/>
    <lineage>
        <taxon>Eukaryota</taxon>
        <taxon>Viridiplantae</taxon>
        <taxon>Streptophyta</taxon>
        <taxon>Embryophyta</taxon>
        <taxon>Tracheophyta</taxon>
        <taxon>Spermatophyta</taxon>
        <taxon>Magnoliopsida</taxon>
        <taxon>eudicotyledons</taxon>
        <taxon>Gunneridae</taxon>
        <taxon>Pentapetalae</taxon>
        <taxon>rosids</taxon>
        <taxon>fabids</taxon>
        <taxon>Rosales</taxon>
        <taxon>Rosaceae</taxon>
        <taxon>Rosoideae</taxon>
        <taxon>Rosoideae incertae sedis</taxon>
        <taxon>Rosa</taxon>
    </lineage>
</organism>
<feature type="compositionally biased region" description="Low complexity" evidence="1">
    <location>
        <begin position="194"/>
        <end position="226"/>
    </location>
</feature>
<evidence type="ECO:0000313" key="3">
    <source>
        <dbReference type="Proteomes" id="UP000238479"/>
    </source>
</evidence>
<proteinExistence type="predicted"/>